<keyword evidence="1" id="KW-0812">Transmembrane</keyword>
<keyword evidence="3" id="KW-1185">Reference proteome</keyword>
<keyword evidence="1" id="KW-1133">Transmembrane helix</keyword>
<comment type="caution">
    <text evidence="2">The sequence shown here is derived from an EMBL/GenBank/DDBJ whole genome shotgun (WGS) entry which is preliminary data.</text>
</comment>
<accession>A0AAV5QW53</accession>
<feature type="transmembrane region" description="Helical" evidence="1">
    <location>
        <begin position="180"/>
        <end position="198"/>
    </location>
</feature>
<dbReference type="EMBL" id="BTFZ01000020">
    <property type="protein sequence ID" value="GMM38934.1"/>
    <property type="molecule type" value="Genomic_DNA"/>
</dbReference>
<reference evidence="2 3" key="1">
    <citation type="journal article" date="2023" name="Elife">
        <title>Identification of key yeast species and microbe-microbe interactions impacting larval growth of Drosophila in the wild.</title>
        <authorList>
            <person name="Mure A."/>
            <person name="Sugiura Y."/>
            <person name="Maeda R."/>
            <person name="Honda K."/>
            <person name="Sakurai N."/>
            <person name="Takahashi Y."/>
            <person name="Watada M."/>
            <person name="Katoh T."/>
            <person name="Gotoh A."/>
            <person name="Gotoh Y."/>
            <person name="Taniguchi I."/>
            <person name="Nakamura K."/>
            <person name="Hayashi T."/>
            <person name="Katayama T."/>
            <person name="Uemura T."/>
            <person name="Hattori Y."/>
        </authorList>
    </citation>
    <scope>NUCLEOTIDE SEQUENCE [LARGE SCALE GENOMIC DNA]</scope>
    <source>
        <strain evidence="2 3">SC-9</strain>
    </source>
</reference>
<sequence length="199" mass="21819">MSTYSFSYIRYTSSSPNLSSPVLKYLPNSNHSSSVMTKSDLQRASTKTSLTATRAPLMTYYSSSPSLSTLNNAACHVLSQNSSCNNLHSLDFFNITKSVISTTLFTILLTGMVISSLPNASMISESPVAINFGSLFHFLNDFNKIKSSYPEQYVEVGKRSVHSLISGIEWDPIDNFAMELNQGFIIIGGLGLLLVHLLI</sequence>
<dbReference type="Proteomes" id="UP001360560">
    <property type="component" value="Unassembled WGS sequence"/>
</dbReference>
<proteinExistence type="predicted"/>
<name>A0AAV5QW53_9ASCO</name>
<protein>
    <submittedName>
        <fullName evidence="2">Uncharacterized protein</fullName>
    </submittedName>
</protein>
<dbReference type="AlphaFoldDB" id="A0AAV5QW53"/>
<keyword evidence="1" id="KW-0472">Membrane</keyword>
<feature type="transmembrane region" description="Helical" evidence="1">
    <location>
        <begin position="99"/>
        <end position="117"/>
    </location>
</feature>
<organism evidence="2 3">
    <name type="scientific">Saccharomycopsis crataegensis</name>
    <dbReference type="NCBI Taxonomy" id="43959"/>
    <lineage>
        <taxon>Eukaryota</taxon>
        <taxon>Fungi</taxon>
        <taxon>Dikarya</taxon>
        <taxon>Ascomycota</taxon>
        <taxon>Saccharomycotina</taxon>
        <taxon>Saccharomycetes</taxon>
        <taxon>Saccharomycopsidaceae</taxon>
        <taxon>Saccharomycopsis</taxon>
    </lineage>
</organism>
<gene>
    <name evidence="2" type="ORF">DASC09_062730</name>
</gene>
<evidence type="ECO:0000313" key="2">
    <source>
        <dbReference type="EMBL" id="GMM38934.1"/>
    </source>
</evidence>
<dbReference type="RefSeq" id="XP_064855929.1">
    <property type="nucleotide sequence ID" value="XM_064999857.1"/>
</dbReference>
<evidence type="ECO:0000313" key="3">
    <source>
        <dbReference type="Proteomes" id="UP001360560"/>
    </source>
</evidence>
<dbReference type="GeneID" id="90076922"/>
<evidence type="ECO:0000256" key="1">
    <source>
        <dbReference type="SAM" id="Phobius"/>
    </source>
</evidence>